<protein>
    <submittedName>
        <fullName evidence="3">Uncharacterized protein</fullName>
    </submittedName>
</protein>
<feature type="region of interest" description="Disordered" evidence="1">
    <location>
        <begin position="1"/>
        <end position="61"/>
    </location>
</feature>
<feature type="region of interest" description="Disordered" evidence="1">
    <location>
        <begin position="87"/>
        <end position="141"/>
    </location>
</feature>
<evidence type="ECO:0000256" key="1">
    <source>
        <dbReference type="SAM" id="MobiDB-lite"/>
    </source>
</evidence>
<name>A0A914C8R3_9BILA</name>
<reference evidence="3" key="1">
    <citation type="submission" date="2022-11" db="UniProtKB">
        <authorList>
            <consortium name="WormBaseParasite"/>
        </authorList>
    </citation>
    <scope>IDENTIFICATION</scope>
</reference>
<keyword evidence="2" id="KW-1185">Reference proteome</keyword>
<proteinExistence type="predicted"/>
<evidence type="ECO:0000313" key="3">
    <source>
        <dbReference type="WBParaSite" id="ACRNAN_Path_599.g2239.t1"/>
    </source>
</evidence>
<organism evidence="2 3">
    <name type="scientific">Acrobeloides nanus</name>
    <dbReference type="NCBI Taxonomy" id="290746"/>
    <lineage>
        <taxon>Eukaryota</taxon>
        <taxon>Metazoa</taxon>
        <taxon>Ecdysozoa</taxon>
        <taxon>Nematoda</taxon>
        <taxon>Chromadorea</taxon>
        <taxon>Rhabditida</taxon>
        <taxon>Tylenchina</taxon>
        <taxon>Cephalobomorpha</taxon>
        <taxon>Cephaloboidea</taxon>
        <taxon>Cephalobidae</taxon>
        <taxon>Acrobeloides</taxon>
    </lineage>
</organism>
<feature type="compositionally biased region" description="Basic and acidic residues" evidence="1">
    <location>
        <begin position="29"/>
        <end position="49"/>
    </location>
</feature>
<evidence type="ECO:0000313" key="2">
    <source>
        <dbReference type="Proteomes" id="UP000887540"/>
    </source>
</evidence>
<dbReference type="WBParaSite" id="ACRNAN_Path_599.g2239.t1">
    <property type="protein sequence ID" value="ACRNAN_Path_599.g2239.t1"/>
    <property type="gene ID" value="ACRNAN_Path_599.g2239"/>
</dbReference>
<accession>A0A914C8R3</accession>
<dbReference type="AlphaFoldDB" id="A0A914C8R3"/>
<sequence>MYVEGENPNELVAGHPPAAKVSGGMRVTTRRDKQNRSRSQEDAVPKSESEESTADVVVPPPSANILAHTGLAAVTKRDFPEEAVRAYHDKPIPSKQDCNRPWAAKNTKNPSWDNSRHIFQPRRFNTSGRKDLPHNSSNKIN</sequence>
<dbReference type="Proteomes" id="UP000887540">
    <property type="component" value="Unplaced"/>
</dbReference>
<dbReference type="Pfam" id="PF15228">
    <property type="entry name" value="DAP"/>
    <property type="match status" value="1"/>
</dbReference>
<dbReference type="InterPro" id="IPR024130">
    <property type="entry name" value="DAP1/DAPL1"/>
</dbReference>